<sequence>MKFGQDCAGEAFQGGRVGKDLDNVGSAFDLAVEALKGVGRPEPAENLCHLVIFVE</sequence>
<name>A0ABN2R1E8_9ACTN</name>
<dbReference type="Proteomes" id="UP001499854">
    <property type="component" value="Unassembled WGS sequence"/>
</dbReference>
<evidence type="ECO:0000313" key="1">
    <source>
        <dbReference type="EMBL" id="GAA1961831.1"/>
    </source>
</evidence>
<reference evidence="1 2" key="1">
    <citation type="journal article" date="2019" name="Int. J. Syst. Evol. Microbiol.">
        <title>The Global Catalogue of Microorganisms (GCM) 10K type strain sequencing project: providing services to taxonomists for standard genome sequencing and annotation.</title>
        <authorList>
            <consortium name="The Broad Institute Genomics Platform"/>
            <consortium name="The Broad Institute Genome Sequencing Center for Infectious Disease"/>
            <person name="Wu L."/>
            <person name="Ma J."/>
        </authorList>
    </citation>
    <scope>NUCLEOTIDE SEQUENCE [LARGE SCALE GENOMIC DNA]</scope>
    <source>
        <strain evidence="1 2">JCM 16013</strain>
    </source>
</reference>
<comment type="caution">
    <text evidence="1">The sequence shown here is derived from an EMBL/GenBank/DDBJ whole genome shotgun (WGS) entry which is preliminary data.</text>
</comment>
<evidence type="ECO:0000313" key="2">
    <source>
        <dbReference type="Proteomes" id="UP001499854"/>
    </source>
</evidence>
<dbReference type="EMBL" id="BAAAQM010000007">
    <property type="protein sequence ID" value="GAA1961831.1"/>
    <property type="molecule type" value="Genomic_DNA"/>
</dbReference>
<gene>
    <name evidence="1" type="ORF">GCM10009838_18140</name>
</gene>
<organism evidence="1 2">
    <name type="scientific">Catenulispora subtropica</name>
    <dbReference type="NCBI Taxonomy" id="450798"/>
    <lineage>
        <taxon>Bacteria</taxon>
        <taxon>Bacillati</taxon>
        <taxon>Actinomycetota</taxon>
        <taxon>Actinomycetes</taxon>
        <taxon>Catenulisporales</taxon>
        <taxon>Catenulisporaceae</taxon>
        <taxon>Catenulispora</taxon>
    </lineage>
</organism>
<protein>
    <submittedName>
        <fullName evidence="1">Uncharacterized protein</fullName>
    </submittedName>
</protein>
<proteinExistence type="predicted"/>
<keyword evidence="2" id="KW-1185">Reference proteome</keyword>
<accession>A0ABN2R1E8</accession>